<evidence type="ECO:0000256" key="11">
    <source>
        <dbReference type="ARBA" id="ARBA00023209"/>
    </source>
</evidence>
<evidence type="ECO:0000256" key="1">
    <source>
        <dbReference type="ARBA" id="ARBA00001946"/>
    </source>
</evidence>
<keyword evidence="15" id="KW-1185">Reference proteome</keyword>
<dbReference type="Gene3D" id="3.40.50.10330">
    <property type="entry name" value="Probable inorganic polyphosphate/atp-NAD kinase, domain 1"/>
    <property type="match status" value="1"/>
</dbReference>
<dbReference type="OrthoDB" id="9786026at2"/>
<keyword evidence="11" id="KW-0594">Phospholipid biosynthesis</keyword>
<keyword evidence="3" id="KW-0444">Lipid biosynthesis</keyword>
<sequence>MSEWYIIINPKAGNSSALRVWKSLQKELKKANISYRSFMTQHPGHAEVLARQISTMQDDRLKRLLVVGGDGTVHEVLNGLVNLQNIQLSVIPAGTGNDFKRGFSVKKSTVIKEMKKAGQSLTRTYSLGSFHTKDSVNELYFANHLSIGFDAYFAKKMSDMPKWTAFLRLNHLIQPVLFLVIAFTFKPFVLSYESEDEKQTFKKVWFASVSNHPYYGGGMKIAPNANPREEHLDVTIIEDLPALKKAGLLFAMFFGRHIGKRGVTAFKTKEIYLHTNERVLFQADGEVIGSTPVFVKTGKESLRLKA</sequence>
<comment type="caution">
    <text evidence="14">The sequence shown here is derived from an EMBL/GenBank/DDBJ whole genome shotgun (WGS) entry which is preliminary data.</text>
</comment>
<evidence type="ECO:0000256" key="3">
    <source>
        <dbReference type="ARBA" id="ARBA00022516"/>
    </source>
</evidence>
<evidence type="ECO:0000313" key="14">
    <source>
        <dbReference type="EMBL" id="OMI03274.1"/>
    </source>
</evidence>
<evidence type="ECO:0000256" key="4">
    <source>
        <dbReference type="ARBA" id="ARBA00022679"/>
    </source>
</evidence>
<dbReference type="GO" id="GO:0008654">
    <property type="term" value="P:phospholipid biosynthetic process"/>
    <property type="evidence" value="ECO:0007669"/>
    <property type="project" value="UniProtKB-KW"/>
</dbReference>
<protein>
    <submittedName>
        <fullName evidence="14">Lipid kinase</fullName>
    </submittedName>
</protein>
<dbReference type="RefSeq" id="WP_076761407.1">
    <property type="nucleotide sequence ID" value="NZ_JARMMK010000016.1"/>
</dbReference>
<evidence type="ECO:0000259" key="13">
    <source>
        <dbReference type="PROSITE" id="PS50146"/>
    </source>
</evidence>
<evidence type="ECO:0000256" key="8">
    <source>
        <dbReference type="ARBA" id="ARBA00022840"/>
    </source>
</evidence>
<dbReference type="GO" id="GO:0005886">
    <property type="term" value="C:plasma membrane"/>
    <property type="evidence" value="ECO:0007669"/>
    <property type="project" value="TreeGrafter"/>
</dbReference>
<dbReference type="SMART" id="SM00046">
    <property type="entry name" value="DAGKc"/>
    <property type="match status" value="1"/>
</dbReference>
<gene>
    <name evidence="14" type="ORF">BW143_14775</name>
</gene>
<keyword evidence="9" id="KW-0460">Magnesium</keyword>
<dbReference type="Proteomes" id="UP000187367">
    <property type="component" value="Unassembled WGS sequence"/>
</dbReference>
<evidence type="ECO:0000256" key="9">
    <source>
        <dbReference type="ARBA" id="ARBA00022842"/>
    </source>
</evidence>
<keyword evidence="4" id="KW-0808">Transferase</keyword>
<dbReference type="AlphaFoldDB" id="A0A1R1RWS1"/>
<dbReference type="NCBIfam" id="TIGR00147">
    <property type="entry name" value="YegS/Rv2252/BmrU family lipid kinase"/>
    <property type="match status" value="1"/>
</dbReference>
<dbReference type="InterPro" id="IPR045540">
    <property type="entry name" value="YegS/DAGK_C"/>
</dbReference>
<dbReference type="GO" id="GO:0046872">
    <property type="term" value="F:metal ion binding"/>
    <property type="evidence" value="ECO:0007669"/>
    <property type="project" value="UniProtKB-KW"/>
</dbReference>
<evidence type="ECO:0000256" key="7">
    <source>
        <dbReference type="ARBA" id="ARBA00022777"/>
    </source>
</evidence>
<dbReference type="Pfam" id="PF00781">
    <property type="entry name" value="DAGK_cat"/>
    <property type="match status" value="1"/>
</dbReference>
<keyword evidence="10" id="KW-0443">Lipid metabolism</keyword>
<feature type="domain" description="DAGKc" evidence="13">
    <location>
        <begin position="1"/>
        <end position="134"/>
    </location>
</feature>
<accession>A0A1R1RWS1</accession>
<dbReference type="PANTHER" id="PTHR12358">
    <property type="entry name" value="SPHINGOSINE KINASE"/>
    <property type="match status" value="1"/>
</dbReference>
<keyword evidence="12" id="KW-1208">Phospholipid metabolism</keyword>
<dbReference type="SUPFAM" id="SSF111331">
    <property type="entry name" value="NAD kinase/diacylglycerol kinase-like"/>
    <property type="match status" value="1"/>
</dbReference>
<accession>A0A1R1QH41</accession>
<dbReference type="InterPro" id="IPR016064">
    <property type="entry name" value="NAD/diacylglycerol_kinase_sf"/>
</dbReference>
<keyword evidence="7 14" id="KW-0418">Kinase</keyword>
<dbReference type="InterPro" id="IPR001206">
    <property type="entry name" value="Diacylglycerol_kinase_cat_dom"/>
</dbReference>
<keyword evidence="8" id="KW-0067">ATP-binding</keyword>
<evidence type="ECO:0000256" key="6">
    <source>
        <dbReference type="ARBA" id="ARBA00022741"/>
    </source>
</evidence>
<keyword evidence="6" id="KW-0547">Nucleotide-binding</keyword>
<comment type="similarity">
    <text evidence="2">Belongs to the diacylglycerol/lipid kinase family.</text>
</comment>
<reference evidence="14 15" key="1">
    <citation type="submission" date="2017-01" db="EMBL/GenBank/DDBJ databases">
        <title>Bacillus phylogenomics.</title>
        <authorList>
            <person name="Dunlap C."/>
        </authorList>
    </citation>
    <scope>NUCLEOTIDE SEQUENCE [LARGE SCALE GENOMIC DNA]</scope>
    <source>
        <strain evidence="14 15">NRRL B-41282</strain>
    </source>
</reference>
<organism evidence="14 15">
    <name type="scientific">Bacillus swezeyi</name>
    <dbReference type="NCBI Taxonomy" id="1925020"/>
    <lineage>
        <taxon>Bacteria</taxon>
        <taxon>Bacillati</taxon>
        <taxon>Bacillota</taxon>
        <taxon>Bacilli</taxon>
        <taxon>Bacillales</taxon>
        <taxon>Bacillaceae</taxon>
        <taxon>Bacillus</taxon>
    </lineage>
</organism>
<evidence type="ECO:0000256" key="12">
    <source>
        <dbReference type="ARBA" id="ARBA00023264"/>
    </source>
</evidence>
<comment type="cofactor">
    <cofactor evidence="1">
        <name>Mg(2+)</name>
        <dbReference type="ChEBI" id="CHEBI:18420"/>
    </cofactor>
</comment>
<name>A0A1R1RWS1_9BACI</name>
<evidence type="ECO:0000256" key="5">
    <source>
        <dbReference type="ARBA" id="ARBA00022723"/>
    </source>
</evidence>
<proteinExistence type="inferred from homology"/>
<dbReference type="Pfam" id="PF19279">
    <property type="entry name" value="YegS_C"/>
    <property type="match status" value="1"/>
</dbReference>
<keyword evidence="5" id="KW-0479">Metal-binding</keyword>
<dbReference type="GO" id="GO:0005524">
    <property type="term" value="F:ATP binding"/>
    <property type="evidence" value="ECO:0007669"/>
    <property type="project" value="UniProtKB-KW"/>
</dbReference>
<evidence type="ECO:0000256" key="10">
    <source>
        <dbReference type="ARBA" id="ARBA00023098"/>
    </source>
</evidence>
<dbReference type="InterPro" id="IPR017438">
    <property type="entry name" value="ATP-NAD_kinase_N"/>
</dbReference>
<dbReference type="PANTHER" id="PTHR12358:SF106">
    <property type="entry name" value="LIPID KINASE YEGS"/>
    <property type="match status" value="1"/>
</dbReference>
<dbReference type="InterPro" id="IPR005218">
    <property type="entry name" value="Diacylglycerol/lipid_kinase"/>
</dbReference>
<evidence type="ECO:0000313" key="15">
    <source>
        <dbReference type="Proteomes" id="UP000187367"/>
    </source>
</evidence>
<dbReference type="GO" id="GO:0004143">
    <property type="term" value="F:ATP-dependent diacylglycerol kinase activity"/>
    <property type="evidence" value="ECO:0007669"/>
    <property type="project" value="TreeGrafter"/>
</dbReference>
<evidence type="ECO:0000256" key="2">
    <source>
        <dbReference type="ARBA" id="ARBA00005983"/>
    </source>
</evidence>
<dbReference type="EMBL" id="MTJL01000029">
    <property type="protein sequence ID" value="OMI03274.1"/>
    <property type="molecule type" value="Genomic_DNA"/>
</dbReference>
<dbReference type="Gene3D" id="2.60.200.40">
    <property type="match status" value="1"/>
</dbReference>
<dbReference type="PROSITE" id="PS50146">
    <property type="entry name" value="DAGK"/>
    <property type="match status" value="1"/>
</dbReference>
<dbReference type="InterPro" id="IPR050187">
    <property type="entry name" value="Lipid_Phosphate_FormReg"/>
</dbReference>